<evidence type="ECO:0000313" key="12">
    <source>
        <dbReference type="Proteomes" id="UP000006852"/>
    </source>
</evidence>
<evidence type="ECO:0000256" key="5">
    <source>
        <dbReference type="ARBA" id="ARBA00022825"/>
    </source>
</evidence>
<dbReference type="PRINTS" id="PR00127">
    <property type="entry name" value="CLPPROTEASEP"/>
</dbReference>
<evidence type="ECO:0000256" key="9">
    <source>
        <dbReference type="RuleBase" id="RU003567"/>
    </source>
</evidence>
<dbReference type="HOGENOM" id="CLU_058707_4_0_12"/>
<reference evidence="12" key="2">
    <citation type="submission" date="2011-04" db="EMBL/GenBank/DDBJ databases">
        <title>The complete genome of chromosome of Treponema succinifaciens DSM 2489.</title>
        <authorList>
            <person name="Lucas S."/>
            <person name="Copeland A."/>
            <person name="Lapidus A."/>
            <person name="Bruce D."/>
            <person name="Goodwin L."/>
            <person name="Pitluck S."/>
            <person name="Peters L."/>
            <person name="Kyrpides N."/>
            <person name="Mavromatis K."/>
            <person name="Ivanova N."/>
            <person name="Ovchinnikova G."/>
            <person name="Teshima H."/>
            <person name="Detter J.C."/>
            <person name="Tapia R."/>
            <person name="Han C."/>
            <person name="Land M."/>
            <person name="Hauser L."/>
            <person name="Markowitz V."/>
            <person name="Cheng J.-F."/>
            <person name="Hugenholtz P."/>
            <person name="Woyke T."/>
            <person name="Wu D."/>
            <person name="Gronow S."/>
            <person name="Wellnitz S."/>
            <person name="Brambilla E."/>
            <person name="Klenk H.-P."/>
            <person name="Eisen J.A."/>
        </authorList>
    </citation>
    <scope>NUCLEOTIDE SEQUENCE [LARGE SCALE GENOMIC DNA]</scope>
    <source>
        <strain evidence="12">ATCC 33096 / DSM 2489 / 6091</strain>
    </source>
</reference>
<comment type="function">
    <text evidence="7">Cleaves peptides in various proteins in a process that requires ATP hydrolysis. Has a chymotrypsin-like activity. Plays a major role in the degradation of misfolded proteins.</text>
</comment>
<organism evidence="11 12">
    <name type="scientific">Treponema succinifaciens (strain ATCC 33096 / DSM 2489 / 6091)</name>
    <dbReference type="NCBI Taxonomy" id="869209"/>
    <lineage>
        <taxon>Bacteria</taxon>
        <taxon>Pseudomonadati</taxon>
        <taxon>Spirochaetota</taxon>
        <taxon>Spirochaetia</taxon>
        <taxon>Spirochaetales</taxon>
        <taxon>Treponemataceae</taxon>
        <taxon>Treponema</taxon>
    </lineage>
</organism>
<dbReference type="HAMAP" id="MF_00444">
    <property type="entry name" value="ClpP"/>
    <property type="match status" value="1"/>
</dbReference>
<dbReference type="STRING" id="869209.Tresu_0626"/>
<comment type="catalytic activity">
    <reaction evidence="6 7 8">
        <text>Hydrolysis of proteins to small peptides in the presence of ATP and magnesium. alpha-casein is the usual test substrate. In the absence of ATP, only oligopeptides shorter than five residues are hydrolyzed (such as succinyl-Leu-Tyr-|-NHMec, and Leu-Tyr-Leu-|-Tyr-Trp, in which cleavage of the -Tyr-|-Leu- and -Tyr-|-Trp bonds also occurs).</text>
        <dbReference type="EC" id="3.4.21.92"/>
    </reaction>
</comment>
<dbReference type="GO" id="GO:0006515">
    <property type="term" value="P:protein quality control for misfolded or incompletely synthesized proteins"/>
    <property type="evidence" value="ECO:0007669"/>
    <property type="project" value="TreeGrafter"/>
</dbReference>
<evidence type="ECO:0000256" key="4">
    <source>
        <dbReference type="ARBA" id="ARBA00022801"/>
    </source>
</evidence>
<dbReference type="SUPFAM" id="SSF52096">
    <property type="entry name" value="ClpP/crotonase"/>
    <property type="match status" value="1"/>
</dbReference>
<name>F2NUK4_TRES6</name>
<dbReference type="Gene3D" id="3.90.226.10">
    <property type="entry name" value="2-enoyl-CoA Hydratase, Chain A, domain 1"/>
    <property type="match status" value="1"/>
</dbReference>
<feature type="transmembrane region" description="Helical" evidence="10">
    <location>
        <begin position="107"/>
        <end position="126"/>
    </location>
</feature>
<dbReference type="CDD" id="cd07017">
    <property type="entry name" value="S14_ClpP_2"/>
    <property type="match status" value="1"/>
</dbReference>
<dbReference type="InterPro" id="IPR033135">
    <property type="entry name" value="ClpP_His_AS"/>
</dbReference>
<evidence type="ECO:0000256" key="10">
    <source>
        <dbReference type="SAM" id="Phobius"/>
    </source>
</evidence>
<dbReference type="Pfam" id="PF00574">
    <property type="entry name" value="CLP_protease"/>
    <property type="match status" value="1"/>
</dbReference>
<dbReference type="eggNOG" id="COG0740">
    <property type="taxonomic scope" value="Bacteria"/>
</dbReference>
<dbReference type="PANTHER" id="PTHR10381">
    <property type="entry name" value="ATP-DEPENDENT CLP PROTEASE PROTEOLYTIC SUBUNIT"/>
    <property type="match status" value="1"/>
</dbReference>
<dbReference type="Proteomes" id="UP000006852">
    <property type="component" value="Chromosome"/>
</dbReference>
<dbReference type="InterPro" id="IPR029045">
    <property type="entry name" value="ClpP/crotonase-like_dom_sf"/>
</dbReference>
<reference evidence="11 12" key="1">
    <citation type="journal article" date="2011" name="Stand. Genomic Sci.">
        <title>Complete genome sequence of Treponema succinifaciens type strain (6091).</title>
        <authorList>
            <person name="Han C."/>
            <person name="Gronow S."/>
            <person name="Teshima H."/>
            <person name="Lapidus A."/>
            <person name="Nolan M."/>
            <person name="Lucas S."/>
            <person name="Hammon N."/>
            <person name="Deshpande S."/>
            <person name="Cheng J.F."/>
            <person name="Zeytun A."/>
            <person name="Tapia R."/>
            <person name="Goodwin L."/>
            <person name="Pitluck S."/>
            <person name="Liolios K."/>
            <person name="Pagani I."/>
            <person name="Ivanova N."/>
            <person name="Mavromatis K."/>
            <person name="Mikhailova N."/>
            <person name="Huntemann M."/>
            <person name="Pati A."/>
            <person name="Chen A."/>
            <person name="Palaniappan K."/>
            <person name="Land M."/>
            <person name="Hauser L."/>
            <person name="Brambilla E.M."/>
            <person name="Rohde M."/>
            <person name="Goker M."/>
            <person name="Woyke T."/>
            <person name="Bristow J."/>
            <person name="Eisen J.A."/>
            <person name="Markowitz V."/>
            <person name="Hugenholtz P."/>
            <person name="Kyrpides N.C."/>
            <person name="Klenk H.P."/>
            <person name="Detter J.C."/>
        </authorList>
    </citation>
    <scope>NUCLEOTIDE SEQUENCE [LARGE SCALE GENOMIC DNA]</scope>
    <source>
        <strain evidence="12">ATCC 33096 / DSM 2489 / 6091</strain>
    </source>
</reference>
<dbReference type="AlphaFoldDB" id="F2NUK4"/>
<dbReference type="GO" id="GO:0004176">
    <property type="term" value="F:ATP-dependent peptidase activity"/>
    <property type="evidence" value="ECO:0007669"/>
    <property type="project" value="InterPro"/>
</dbReference>
<comment type="similarity">
    <text evidence="1 7 9">Belongs to the peptidase S14 family.</text>
</comment>
<dbReference type="GO" id="GO:0005737">
    <property type="term" value="C:cytoplasm"/>
    <property type="evidence" value="ECO:0007669"/>
    <property type="project" value="UniProtKB-SubCell"/>
</dbReference>
<comment type="subcellular location">
    <subcellularLocation>
        <location evidence="7">Cytoplasm</location>
    </subcellularLocation>
</comment>
<dbReference type="KEGG" id="tsu:Tresu_0626"/>
<sequence length="216" mass="23884">MAVSYIAVCFGVKMIKKIDGIVLEDEKEEKKAENSAPDPLAEKFLKTRQILLSGEICEELAEKIIRQLLILEADNDKPIYIYIDSPGGDVYAGFAIFDTIRFINAPVYIIGTGLIASAAALILLSVPKERRLGLPHSSYLIHQPSSGMKGVATDIEIHAAELAKTRTKINEIISEQTGTSLEKVSKDTDRDYWLNSEEAVQYGLICKVITNRKDLA</sequence>
<evidence type="ECO:0000256" key="1">
    <source>
        <dbReference type="ARBA" id="ARBA00007039"/>
    </source>
</evidence>
<gene>
    <name evidence="7" type="primary">clpP</name>
    <name evidence="11" type="ordered locus">Tresu_0626</name>
</gene>
<keyword evidence="10" id="KW-0812">Transmembrane</keyword>
<keyword evidence="2 7" id="KW-0963">Cytoplasm</keyword>
<evidence type="ECO:0000313" key="11">
    <source>
        <dbReference type="EMBL" id="AEB13567.1"/>
    </source>
</evidence>
<dbReference type="PANTHER" id="PTHR10381:SF70">
    <property type="entry name" value="ATP-DEPENDENT CLP PROTEASE PROTEOLYTIC SUBUNIT"/>
    <property type="match status" value="1"/>
</dbReference>
<keyword evidence="12" id="KW-1185">Reference proteome</keyword>
<dbReference type="GO" id="GO:0051117">
    <property type="term" value="F:ATPase binding"/>
    <property type="evidence" value="ECO:0007669"/>
    <property type="project" value="TreeGrafter"/>
</dbReference>
<keyword evidence="4 7" id="KW-0378">Hydrolase</keyword>
<keyword evidence="5 7" id="KW-0720">Serine protease</keyword>
<evidence type="ECO:0000256" key="6">
    <source>
        <dbReference type="ARBA" id="ARBA00034021"/>
    </source>
</evidence>
<evidence type="ECO:0000256" key="7">
    <source>
        <dbReference type="HAMAP-Rule" id="MF_00444"/>
    </source>
</evidence>
<dbReference type="GO" id="GO:0004252">
    <property type="term" value="F:serine-type endopeptidase activity"/>
    <property type="evidence" value="ECO:0007669"/>
    <property type="project" value="UniProtKB-UniRule"/>
</dbReference>
<feature type="active site" description="Nucleophile" evidence="7">
    <location>
        <position position="117"/>
    </location>
</feature>
<feature type="active site" evidence="7 8">
    <location>
        <position position="142"/>
    </location>
</feature>
<keyword evidence="3 7" id="KW-0645">Protease</keyword>
<dbReference type="NCBIfam" id="NF009205">
    <property type="entry name" value="PRK12553.1"/>
    <property type="match status" value="1"/>
</dbReference>
<dbReference type="PROSITE" id="PS00382">
    <property type="entry name" value="CLP_PROTEASE_HIS"/>
    <property type="match status" value="1"/>
</dbReference>
<dbReference type="InterPro" id="IPR001907">
    <property type="entry name" value="ClpP"/>
</dbReference>
<keyword evidence="10" id="KW-1133">Transmembrane helix</keyword>
<comment type="subunit">
    <text evidence="7">Fourteen ClpP subunits assemble into 2 heptameric rings which stack back to back to give a disk-like structure with a central cavity, resembling the structure of eukaryotic proteasomes.</text>
</comment>
<evidence type="ECO:0000256" key="2">
    <source>
        <dbReference type="ARBA" id="ARBA00022490"/>
    </source>
</evidence>
<dbReference type="NCBIfam" id="NF011089">
    <property type="entry name" value="PRK14512.1"/>
    <property type="match status" value="1"/>
</dbReference>
<evidence type="ECO:0000256" key="8">
    <source>
        <dbReference type="PROSITE-ProRule" id="PRU10086"/>
    </source>
</evidence>
<keyword evidence="10" id="KW-0472">Membrane</keyword>
<evidence type="ECO:0000256" key="3">
    <source>
        <dbReference type="ARBA" id="ARBA00022670"/>
    </source>
</evidence>
<dbReference type="GO" id="GO:0009368">
    <property type="term" value="C:endopeptidase Clp complex"/>
    <property type="evidence" value="ECO:0007669"/>
    <property type="project" value="TreeGrafter"/>
</dbReference>
<dbReference type="InterPro" id="IPR023562">
    <property type="entry name" value="ClpP/TepA"/>
</dbReference>
<protein>
    <recommendedName>
        <fullName evidence="7 9">ATP-dependent Clp protease proteolytic subunit</fullName>
        <ecNumber evidence="7">3.4.21.92</ecNumber>
    </recommendedName>
    <alternativeName>
        <fullName evidence="7">Endopeptidase Clp</fullName>
    </alternativeName>
</protein>
<dbReference type="EC" id="3.4.21.92" evidence="7"/>
<dbReference type="EMBL" id="CP002631">
    <property type="protein sequence ID" value="AEB13567.1"/>
    <property type="molecule type" value="Genomic_DNA"/>
</dbReference>
<proteinExistence type="inferred from homology"/>
<accession>F2NUK4</accession>